<feature type="region of interest" description="Disordered" evidence="1">
    <location>
        <begin position="1"/>
        <end position="33"/>
    </location>
</feature>
<dbReference type="EMBL" id="MBFS01003439">
    <property type="protein sequence ID" value="PVU86649.1"/>
    <property type="molecule type" value="Genomic_DNA"/>
</dbReference>
<evidence type="ECO:0000256" key="1">
    <source>
        <dbReference type="SAM" id="MobiDB-lite"/>
    </source>
</evidence>
<comment type="caution">
    <text evidence="2">The sequence shown here is derived from an EMBL/GenBank/DDBJ whole genome shotgun (WGS) entry which is preliminary data.</text>
</comment>
<keyword evidence="3" id="KW-1185">Reference proteome</keyword>
<dbReference type="GO" id="GO:0003676">
    <property type="term" value="F:nucleic acid binding"/>
    <property type="evidence" value="ECO:0007669"/>
    <property type="project" value="InterPro"/>
</dbReference>
<dbReference type="Gene3D" id="3.30.420.10">
    <property type="entry name" value="Ribonuclease H-like superfamily/Ribonuclease H"/>
    <property type="match status" value="1"/>
</dbReference>
<reference evidence="2 3" key="1">
    <citation type="journal article" date="2018" name="MBio">
        <title>Comparative Genomics Reveals the Core Gene Toolbox for the Fungus-Insect Symbiosis.</title>
        <authorList>
            <person name="Wang Y."/>
            <person name="Stata M."/>
            <person name="Wang W."/>
            <person name="Stajich J.E."/>
            <person name="White M.M."/>
            <person name="Moncalvo J.M."/>
        </authorList>
    </citation>
    <scope>NUCLEOTIDE SEQUENCE [LARGE SCALE GENOMIC DNA]</scope>
    <source>
        <strain evidence="2 3">SC-DP-2</strain>
    </source>
</reference>
<gene>
    <name evidence="2" type="ORF">BB560_006627</name>
</gene>
<evidence type="ECO:0000313" key="3">
    <source>
        <dbReference type="Proteomes" id="UP000245609"/>
    </source>
</evidence>
<feature type="region of interest" description="Disordered" evidence="1">
    <location>
        <begin position="46"/>
        <end position="86"/>
    </location>
</feature>
<dbReference type="Proteomes" id="UP000245609">
    <property type="component" value="Unassembled WGS sequence"/>
</dbReference>
<dbReference type="InterPro" id="IPR036397">
    <property type="entry name" value="RNaseH_sf"/>
</dbReference>
<name>A0A2T9Y2S0_9FUNG</name>
<dbReference type="PANTHER" id="PTHR15728">
    <property type="entry name" value="DEADENYLATION COMPLEX CATALYTIC SUBUNIT PAN2"/>
    <property type="match status" value="1"/>
</dbReference>
<dbReference type="GO" id="GO:0000932">
    <property type="term" value="C:P-body"/>
    <property type="evidence" value="ECO:0007669"/>
    <property type="project" value="TreeGrafter"/>
</dbReference>
<dbReference type="GO" id="GO:0031251">
    <property type="term" value="C:PAN complex"/>
    <property type="evidence" value="ECO:0007669"/>
    <property type="project" value="TreeGrafter"/>
</dbReference>
<dbReference type="GO" id="GO:0004535">
    <property type="term" value="F:poly(A)-specific ribonuclease activity"/>
    <property type="evidence" value="ECO:0007669"/>
    <property type="project" value="TreeGrafter"/>
</dbReference>
<organism evidence="2 3">
    <name type="scientific">Smittium megazygosporum</name>
    <dbReference type="NCBI Taxonomy" id="133381"/>
    <lineage>
        <taxon>Eukaryota</taxon>
        <taxon>Fungi</taxon>
        <taxon>Fungi incertae sedis</taxon>
        <taxon>Zoopagomycota</taxon>
        <taxon>Kickxellomycotina</taxon>
        <taxon>Harpellomycetes</taxon>
        <taxon>Harpellales</taxon>
        <taxon>Legeriomycetaceae</taxon>
        <taxon>Smittium</taxon>
    </lineage>
</organism>
<dbReference type="AlphaFoldDB" id="A0A2T9Y2S0"/>
<dbReference type="STRING" id="133381.A0A2T9Y2S0"/>
<dbReference type="PANTHER" id="PTHR15728:SF0">
    <property type="entry name" value="PAN2-PAN3 DEADENYLATION COMPLEX CATALYTIC SUBUNIT PAN2"/>
    <property type="match status" value="1"/>
</dbReference>
<proteinExistence type="predicted"/>
<dbReference type="OrthoDB" id="16516at2759"/>
<evidence type="ECO:0000313" key="2">
    <source>
        <dbReference type="EMBL" id="PVU86649.1"/>
    </source>
</evidence>
<sequence length="166" mass="18635">MTEFTTYSQIFRDMGSKSPKIPGFKKKKAKSSKVVPLSDEEIKEIIRSGGLDNENMKIPQDNGDNGEKNDKVKEGQGEDEDGNSKPARFECAIDAEFVLLADAEEELHSSGEVKMYRPRMFSLARVSVLRANGRLEGVPFIDDYIETKEPIENYLTEFSGIHGKLI</sequence>
<protein>
    <submittedName>
        <fullName evidence="2">Uncharacterized protein</fullName>
    </submittedName>
</protein>
<feature type="compositionally biased region" description="Basic and acidic residues" evidence="1">
    <location>
        <begin position="65"/>
        <end position="76"/>
    </location>
</feature>
<accession>A0A2T9Y2S0</accession>
<dbReference type="InterPro" id="IPR050785">
    <property type="entry name" value="PAN2-PAN3_catalytic_subunit"/>
</dbReference>
<dbReference type="GO" id="GO:0000289">
    <property type="term" value="P:nuclear-transcribed mRNA poly(A) tail shortening"/>
    <property type="evidence" value="ECO:0007669"/>
    <property type="project" value="TreeGrafter"/>
</dbReference>